<dbReference type="InterPro" id="IPR051199">
    <property type="entry name" value="LPS_LOS_Heptosyltrfase"/>
</dbReference>
<dbReference type="GO" id="GO:0005829">
    <property type="term" value="C:cytosol"/>
    <property type="evidence" value="ECO:0007669"/>
    <property type="project" value="TreeGrafter"/>
</dbReference>
<evidence type="ECO:0000313" key="3">
    <source>
        <dbReference type="EMBL" id="BBH52006.1"/>
    </source>
</evidence>
<dbReference type="OrthoDB" id="5289084at2"/>
<dbReference type="GO" id="GO:0008713">
    <property type="term" value="F:ADP-heptose-lipopolysaccharide heptosyltransferase activity"/>
    <property type="evidence" value="ECO:0007669"/>
    <property type="project" value="TreeGrafter"/>
</dbReference>
<organism evidence="3 4">
    <name type="scientific">Fluviispira sanaruensis</name>
    <dbReference type="NCBI Taxonomy" id="2493639"/>
    <lineage>
        <taxon>Bacteria</taxon>
        <taxon>Pseudomonadati</taxon>
        <taxon>Bdellovibrionota</taxon>
        <taxon>Oligoflexia</taxon>
        <taxon>Silvanigrellales</taxon>
        <taxon>Silvanigrellaceae</taxon>
        <taxon>Fluviispira</taxon>
    </lineage>
</organism>
<evidence type="ECO:0000313" key="4">
    <source>
        <dbReference type="Proteomes" id="UP000291236"/>
    </source>
</evidence>
<keyword evidence="2 3" id="KW-0808">Transferase</keyword>
<evidence type="ECO:0000256" key="2">
    <source>
        <dbReference type="ARBA" id="ARBA00022679"/>
    </source>
</evidence>
<proteinExistence type="predicted"/>
<accession>A0A4P2VGR6</accession>
<dbReference type="InterPro" id="IPR002201">
    <property type="entry name" value="Glyco_trans_9"/>
</dbReference>
<name>A0A4P2VGR6_FLUSA</name>
<sequence length="369" mass="43039">MSILTNIETIKFERVVYITRMTAIGDVIITSRVITKLKANGYFPILVTSFATEEIARRMHDLKAYICIDKDNDIKCYYDSKILIKEHFCQKINSLKTYKDRIIIDLQRTRRSKRAKKLLKKELHLFFENSLFVNKRTLFRLFLIMLAYFSFGQKRRDKIKEIVRIHDLQDNLVDQILKYDKVNIKQPNYDDYSLLSFNKDYHLPLKNYICIFPGASGFIKMWPKENFRELIQLILINSNNNIIICGSKSEEFLGEYLAYPKNKRVLNLVNKTSLGETLDLISHANYIISNDSFAGHAADIYKKPASVIFGATSPSFGFVPIFRNITLEYENIACSPCTRHGQSDCHFKNLKCLKDISPISILQKMKNFF</sequence>
<dbReference type="Gene3D" id="3.40.50.2000">
    <property type="entry name" value="Glycogen Phosphorylase B"/>
    <property type="match status" value="1"/>
</dbReference>
<dbReference type="CDD" id="cd03789">
    <property type="entry name" value="GT9_LPS_heptosyltransferase"/>
    <property type="match status" value="1"/>
</dbReference>
<dbReference type="PANTHER" id="PTHR30160">
    <property type="entry name" value="TETRAACYLDISACCHARIDE 4'-KINASE-RELATED"/>
    <property type="match status" value="1"/>
</dbReference>
<keyword evidence="4" id="KW-1185">Reference proteome</keyword>
<dbReference type="EMBL" id="AP019368">
    <property type="protein sequence ID" value="BBH52006.1"/>
    <property type="molecule type" value="Genomic_DNA"/>
</dbReference>
<dbReference type="PANTHER" id="PTHR30160:SF1">
    <property type="entry name" value="LIPOPOLYSACCHARIDE 1,2-N-ACETYLGLUCOSAMINETRANSFERASE-RELATED"/>
    <property type="match status" value="1"/>
</dbReference>
<protein>
    <submittedName>
        <fullName evidence="3">Glycosyltransferase family 9 protein</fullName>
    </submittedName>
</protein>
<reference evidence="3 4" key="1">
    <citation type="submission" date="2018-12" db="EMBL/GenBank/DDBJ databases">
        <title>Rubrispira sanarue gen. nov., sp., nov., a member of the order Silvanigrellales, isolated from a brackish lake in Hamamatsu Japan.</title>
        <authorList>
            <person name="Maejima Y."/>
            <person name="Iino T."/>
            <person name="Muraguchi Y."/>
            <person name="Fukuda K."/>
            <person name="Nojiri H."/>
            <person name="Ohkuma M."/>
            <person name="Moriuchi R."/>
            <person name="Dohra H."/>
            <person name="Kimbara K."/>
            <person name="Shintani M."/>
        </authorList>
    </citation>
    <scope>NUCLEOTIDE SEQUENCE [LARGE SCALE GENOMIC DNA]</scope>
    <source>
        <strain evidence="3 4">RF1110005</strain>
    </source>
</reference>
<dbReference type="GO" id="GO:0009244">
    <property type="term" value="P:lipopolysaccharide core region biosynthetic process"/>
    <property type="evidence" value="ECO:0007669"/>
    <property type="project" value="TreeGrafter"/>
</dbReference>
<dbReference type="KEGG" id="sbf:JCM31447_04430"/>
<dbReference type="Pfam" id="PF01075">
    <property type="entry name" value="Glyco_transf_9"/>
    <property type="match status" value="1"/>
</dbReference>
<keyword evidence="1" id="KW-0328">Glycosyltransferase</keyword>
<dbReference type="RefSeq" id="WP_130606071.1">
    <property type="nucleotide sequence ID" value="NZ_AP019368.1"/>
</dbReference>
<dbReference type="SUPFAM" id="SSF53756">
    <property type="entry name" value="UDP-Glycosyltransferase/glycogen phosphorylase"/>
    <property type="match status" value="1"/>
</dbReference>
<gene>
    <name evidence="3" type="ORF">JCM31447_04430</name>
</gene>
<evidence type="ECO:0000256" key="1">
    <source>
        <dbReference type="ARBA" id="ARBA00022676"/>
    </source>
</evidence>
<dbReference type="Proteomes" id="UP000291236">
    <property type="component" value="Chromosome"/>
</dbReference>
<dbReference type="AlphaFoldDB" id="A0A4P2VGR6"/>